<dbReference type="STRING" id="3694.U5G6C4"/>
<name>U5G6C4_POPTR</name>
<dbReference type="Proteomes" id="UP000006729">
    <property type="component" value="Chromosome 6"/>
</dbReference>
<evidence type="ECO:0000256" key="2">
    <source>
        <dbReference type="PROSITE-ProRule" id="PRU00708"/>
    </source>
</evidence>
<evidence type="ECO:0008006" key="5">
    <source>
        <dbReference type="Google" id="ProtNLM"/>
    </source>
</evidence>
<gene>
    <name evidence="3" type="ORF">POPTR_006G078400</name>
</gene>
<dbReference type="InterPro" id="IPR011990">
    <property type="entry name" value="TPR-like_helical_dom_sf"/>
</dbReference>
<dbReference type="PANTHER" id="PTHR47493">
    <property type="entry name" value="OS08G0520200 PROTEIN"/>
    <property type="match status" value="1"/>
</dbReference>
<protein>
    <recommendedName>
        <fullName evidence="5">Pentatricopeptide repeat-containing protein</fullName>
    </recommendedName>
</protein>
<dbReference type="AlphaFoldDB" id="U5G6C4"/>
<dbReference type="EMBL" id="CM009295">
    <property type="protein sequence ID" value="PNT30382.1"/>
    <property type="molecule type" value="Genomic_DNA"/>
</dbReference>
<feature type="repeat" description="PPR" evidence="2">
    <location>
        <begin position="45"/>
        <end position="79"/>
    </location>
</feature>
<accession>U5G6C4</accession>
<evidence type="ECO:0000256" key="1">
    <source>
        <dbReference type="ARBA" id="ARBA00022737"/>
    </source>
</evidence>
<keyword evidence="4" id="KW-1185">Reference proteome</keyword>
<proteinExistence type="predicted"/>
<evidence type="ECO:0000313" key="4">
    <source>
        <dbReference type="Proteomes" id="UP000006729"/>
    </source>
</evidence>
<dbReference type="Gene3D" id="1.25.40.10">
    <property type="entry name" value="Tetratricopeptide repeat domain"/>
    <property type="match status" value="1"/>
</dbReference>
<evidence type="ECO:0000313" key="3">
    <source>
        <dbReference type="EMBL" id="PNT30382.1"/>
    </source>
</evidence>
<dbReference type="Pfam" id="PF01535">
    <property type="entry name" value="PPR"/>
    <property type="match status" value="2"/>
</dbReference>
<dbReference type="eggNOG" id="KOG4197">
    <property type="taxonomic scope" value="Eukaryota"/>
</dbReference>
<keyword evidence="1" id="KW-0677">Repeat</keyword>
<dbReference type="PROSITE" id="PS51375">
    <property type="entry name" value="PPR"/>
    <property type="match status" value="1"/>
</dbReference>
<dbReference type="PANTHER" id="PTHR47493:SF1">
    <property type="entry name" value="OS08G0520200 PROTEIN"/>
    <property type="match status" value="1"/>
</dbReference>
<dbReference type="InParanoid" id="U5G6C4"/>
<dbReference type="InterPro" id="IPR002885">
    <property type="entry name" value="PPR_rpt"/>
</dbReference>
<dbReference type="HOGENOM" id="CLU_1470564_0_0_1"/>
<dbReference type="NCBIfam" id="TIGR00756">
    <property type="entry name" value="PPR"/>
    <property type="match status" value="1"/>
</dbReference>
<reference evidence="3 4" key="1">
    <citation type="journal article" date="2006" name="Science">
        <title>The genome of black cottonwood, Populus trichocarpa (Torr. &amp; Gray).</title>
        <authorList>
            <person name="Tuskan G.A."/>
            <person name="Difazio S."/>
            <person name="Jansson S."/>
            <person name="Bohlmann J."/>
            <person name="Grigoriev I."/>
            <person name="Hellsten U."/>
            <person name="Putnam N."/>
            <person name="Ralph S."/>
            <person name="Rombauts S."/>
            <person name="Salamov A."/>
            <person name="Schein J."/>
            <person name="Sterck L."/>
            <person name="Aerts A."/>
            <person name="Bhalerao R.R."/>
            <person name="Bhalerao R.P."/>
            <person name="Blaudez D."/>
            <person name="Boerjan W."/>
            <person name="Brun A."/>
            <person name="Brunner A."/>
            <person name="Busov V."/>
            <person name="Campbell M."/>
            <person name="Carlson J."/>
            <person name="Chalot M."/>
            <person name="Chapman J."/>
            <person name="Chen G.L."/>
            <person name="Cooper D."/>
            <person name="Coutinho P.M."/>
            <person name="Couturier J."/>
            <person name="Covert S."/>
            <person name="Cronk Q."/>
            <person name="Cunningham R."/>
            <person name="Davis J."/>
            <person name="Degroeve S."/>
            <person name="Dejardin A."/>
            <person name="Depamphilis C."/>
            <person name="Detter J."/>
            <person name="Dirks B."/>
            <person name="Dubchak I."/>
            <person name="Duplessis S."/>
            <person name="Ehlting J."/>
            <person name="Ellis B."/>
            <person name="Gendler K."/>
            <person name="Goodstein D."/>
            <person name="Gribskov M."/>
            <person name="Grimwood J."/>
            <person name="Groover A."/>
            <person name="Gunter L."/>
            <person name="Hamberger B."/>
            <person name="Heinze B."/>
            <person name="Helariutta Y."/>
            <person name="Henrissat B."/>
            <person name="Holligan D."/>
            <person name="Holt R."/>
            <person name="Huang W."/>
            <person name="Islam-Faridi N."/>
            <person name="Jones S."/>
            <person name="Jones-Rhoades M."/>
            <person name="Jorgensen R."/>
            <person name="Joshi C."/>
            <person name="Kangasjarvi J."/>
            <person name="Karlsson J."/>
            <person name="Kelleher C."/>
            <person name="Kirkpatrick R."/>
            <person name="Kirst M."/>
            <person name="Kohler A."/>
            <person name="Kalluri U."/>
            <person name="Larimer F."/>
            <person name="Leebens-Mack J."/>
            <person name="Leple J.C."/>
            <person name="Locascio P."/>
            <person name="Lou Y."/>
            <person name="Lucas S."/>
            <person name="Martin F."/>
            <person name="Montanini B."/>
            <person name="Napoli C."/>
            <person name="Nelson D.R."/>
            <person name="Nelson C."/>
            <person name="Nieminen K."/>
            <person name="Nilsson O."/>
            <person name="Pereda V."/>
            <person name="Peter G."/>
            <person name="Philippe R."/>
            <person name="Pilate G."/>
            <person name="Poliakov A."/>
            <person name="Razumovskaya J."/>
            <person name="Richardson P."/>
            <person name="Rinaldi C."/>
            <person name="Ritland K."/>
            <person name="Rouze P."/>
            <person name="Ryaboy D."/>
            <person name="Schmutz J."/>
            <person name="Schrader J."/>
            <person name="Segerman B."/>
            <person name="Shin H."/>
            <person name="Siddiqui A."/>
            <person name="Sterky F."/>
            <person name="Terry A."/>
            <person name="Tsai C.J."/>
            <person name="Uberbacher E."/>
            <person name="Unneberg P."/>
            <person name="Vahala J."/>
            <person name="Wall K."/>
            <person name="Wessler S."/>
            <person name="Yang G."/>
            <person name="Yin T."/>
            <person name="Douglas C."/>
            <person name="Marra M."/>
            <person name="Sandberg G."/>
            <person name="Van de Peer Y."/>
            <person name="Rokhsar D."/>
        </authorList>
    </citation>
    <scope>NUCLEOTIDE SEQUENCE [LARGE SCALE GENOMIC DNA]</scope>
    <source>
        <strain evidence="4">cv. Nisqually</strain>
    </source>
</reference>
<sequence>MIRQWECDKGVCGKETCVDCASLIQTFCKQRRAHLELKCEEFLPDNTTLSAMMRCYAYSGLLPQSQAIWEEMLYSSSVPSVQVVSELIDNYARSEIFDEVIKILDQLSSSRTFDFFHQVYSLAISCFGKGGQLDLMEDTLKKMVSKGLRMSLLWDLHLGLEHMKHDKVAPYLVTYGCDIDASGA</sequence>
<organism evidence="3 4">
    <name type="scientific">Populus trichocarpa</name>
    <name type="common">Western balsam poplar</name>
    <name type="synonym">Populus balsamifera subsp. trichocarpa</name>
    <dbReference type="NCBI Taxonomy" id="3694"/>
    <lineage>
        <taxon>Eukaryota</taxon>
        <taxon>Viridiplantae</taxon>
        <taxon>Streptophyta</taxon>
        <taxon>Embryophyta</taxon>
        <taxon>Tracheophyta</taxon>
        <taxon>Spermatophyta</taxon>
        <taxon>Magnoliopsida</taxon>
        <taxon>eudicotyledons</taxon>
        <taxon>Gunneridae</taxon>
        <taxon>Pentapetalae</taxon>
        <taxon>rosids</taxon>
        <taxon>fabids</taxon>
        <taxon>Malpighiales</taxon>
        <taxon>Salicaceae</taxon>
        <taxon>Saliceae</taxon>
        <taxon>Populus</taxon>
    </lineage>
</organism>